<proteinExistence type="predicted"/>
<feature type="compositionally biased region" description="Gly residues" evidence="1">
    <location>
        <begin position="717"/>
        <end position="726"/>
    </location>
</feature>
<dbReference type="OrthoDB" id="529921at2759"/>
<reference evidence="2" key="1">
    <citation type="journal article" date="2020" name="bioRxiv">
        <title>Comparative genomics of Chlamydomonas.</title>
        <authorList>
            <person name="Craig R.J."/>
            <person name="Hasan A.R."/>
            <person name="Ness R.W."/>
            <person name="Keightley P.D."/>
        </authorList>
    </citation>
    <scope>NUCLEOTIDE SEQUENCE</scope>
    <source>
        <strain evidence="2">CCAP 11/173</strain>
    </source>
</reference>
<keyword evidence="3" id="KW-1185">Reference proteome</keyword>
<dbReference type="EMBL" id="JAEHOD010000016">
    <property type="protein sequence ID" value="KAG2448759.1"/>
    <property type="molecule type" value="Genomic_DNA"/>
</dbReference>
<feature type="region of interest" description="Disordered" evidence="1">
    <location>
        <begin position="155"/>
        <end position="271"/>
    </location>
</feature>
<feature type="compositionally biased region" description="Low complexity" evidence="1">
    <location>
        <begin position="246"/>
        <end position="261"/>
    </location>
</feature>
<feature type="compositionally biased region" description="Gly residues" evidence="1">
    <location>
        <begin position="596"/>
        <end position="606"/>
    </location>
</feature>
<organism evidence="2 3">
    <name type="scientific">Chlamydomonas schloesseri</name>
    <dbReference type="NCBI Taxonomy" id="2026947"/>
    <lineage>
        <taxon>Eukaryota</taxon>
        <taxon>Viridiplantae</taxon>
        <taxon>Chlorophyta</taxon>
        <taxon>core chlorophytes</taxon>
        <taxon>Chlorophyceae</taxon>
        <taxon>CS clade</taxon>
        <taxon>Chlamydomonadales</taxon>
        <taxon>Chlamydomonadaceae</taxon>
        <taxon>Chlamydomonas</taxon>
    </lineage>
</organism>
<gene>
    <name evidence="2" type="ORF">HYH02_006113</name>
</gene>
<dbReference type="Proteomes" id="UP000613740">
    <property type="component" value="Unassembled WGS sequence"/>
</dbReference>
<evidence type="ECO:0000313" key="2">
    <source>
        <dbReference type="EMBL" id="KAG2448759.1"/>
    </source>
</evidence>
<sequence length="821" mass="81509">MRRAVPSSAFATWRLCGGACELLPQQSFELQLLRGIATTRGEAPTARQHATEFYAAVSAAACGRRAAPAAAAAAVAAAPRTEAGDAAALAMTMCPPHSDHKQPVSPRHPGPSITAPVAAAAVELRSGRHCCAQQQRAPLSSVACVHAGSSSCYSHSRLSSSSSSSGGSSSADAADSGPTTTTTTTSAPSRLTGHHHCQPAGSSLHPHPHPHPHQDQQHSAGLASSGGGGGGMSGIAGGGLHGGGMLRSHGPSPGLPLEPAAGSPPPPLQRPDRLAAETVTAAAVARSGGRYETDAYEGDPREVVLRVLRSAAAAGACCRPGASLELWCSDEDEELECLLMVQGQGQAQDSDVAADGEQQQQQQQQQGLGTGLLGVEADGIATERAVDSCLAASAAARHQLSRLPGPELAAQALAVLPRLPPGRVAALAVGLARLGLLGAGEFNAGLVEHVVGRMYRFSPQQLADVAWALATGRVYDLSFLEALAGRLTATAAQWDARSLAQVLWAFGRFSYVLGAGNGGGGGGGGGAQQHGAGAWAAGGGGVDSEAGQPRLAVGAETVAAMVEKLQGELDGGSVAEVVFAAGSLLCGGGGSGCGGGGGRGGGGGSSGSSSSSGAEAHEDWQAGRLQRLVAEFARDNMTAFGPQALGKLAAGLSGLGLRGLGGGQRRRLCAAVAGRAAELAAQLEPEDLCRVVALLSSSGYREDDPAEVEAEAEAHQGRGGGLGGGSSSSSSLRALAVRAEELMATTAAAAAAGACGRHPHMLPASAVLEPGQAEALAEGLRALGVPLRVPVQVPPGVVAPAGPAGAAGGACSPVMYSGSSY</sequence>
<feature type="compositionally biased region" description="Gly residues" evidence="1">
    <location>
        <begin position="224"/>
        <end position="245"/>
    </location>
</feature>
<name>A0A835WK76_9CHLO</name>
<feature type="region of interest" description="Disordered" evidence="1">
    <location>
        <begin position="702"/>
        <end position="727"/>
    </location>
</feature>
<dbReference type="AlphaFoldDB" id="A0A835WK76"/>
<feature type="compositionally biased region" description="Low complexity" evidence="1">
    <location>
        <begin position="155"/>
        <end position="191"/>
    </location>
</feature>
<accession>A0A835WK76</accession>
<evidence type="ECO:0000256" key="1">
    <source>
        <dbReference type="SAM" id="MobiDB-lite"/>
    </source>
</evidence>
<feature type="region of interest" description="Disordered" evidence="1">
    <location>
        <begin position="596"/>
        <end position="619"/>
    </location>
</feature>
<comment type="caution">
    <text evidence="2">The sequence shown here is derived from an EMBL/GenBank/DDBJ whole genome shotgun (WGS) entry which is preliminary data.</text>
</comment>
<evidence type="ECO:0000313" key="3">
    <source>
        <dbReference type="Proteomes" id="UP000613740"/>
    </source>
</evidence>
<protein>
    <submittedName>
        <fullName evidence="2">Uncharacterized protein</fullName>
    </submittedName>
</protein>